<protein>
    <submittedName>
        <fullName evidence="2">Uncharacterized protein</fullName>
    </submittedName>
</protein>
<accession>A0A6G0YFR0</accession>
<evidence type="ECO:0000256" key="1">
    <source>
        <dbReference type="SAM" id="Phobius"/>
    </source>
</evidence>
<name>A0A6G0YFR0_APHCR</name>
<keyword evidence="3" id="KW-1185">Reference proteome</keyword>
<feature type="transmembrane region" description="Helical" evidence="1">
    <location>
        <begin position="6"/>
        <end position="24"/>
    </location>
</feature>
<organism evidence="2 3">
    <name type="scientific">Aphis craccivora</name>
    <name type="common">Cowpea aphid</name>
    <dbReference type="NCBI Taxonomy" id="307492"/>
    <lineage>
        <taxon>Eukaryota</taxon>
        <taxon>Metazoa</taxon>
        <taxon>Ecdysozoa</taxon>
        <taxon>Arthropoda</taxon>
        <taxon>Hexapoda</taxon>
        <taxon>Insecta</taxon>
        <taxon>Pterygota</taxon>
        <taxon>Neoptera</taxon>
        <taxon>Paraneoptera</taxon>
        <taxon>Hemiptera</taxon>
        <taxon>Sternorrhyncha</taxon>
        <taxon>Aphidomorpha</taxon>
        <taxon>Aphidoidea</taxon>
        <taxon>Aphididae</taxon>
        <taxon>Aphidini</taxon>
        <taxon>Aphis</taxon>
        <taxon>Aphis</taxon>
    </lineage>
</organism>
<evidence type="ECO:0000313" key="2">
    <source>
        <dbReference type="EMBL" id="KAF0755112.1"/>
    </source>
</evidence>
<gene>
    <name evidence="2" type="ORF">FWK35_00021812</name>
</gene>
<dbReference type="Proteomes" id="UP000478052">
    <property type="component" value="Unassembled WGS sequence"/>
</dbReference>
<evidence type="ECO:0000313" key="3">
    <source>
        <dbReference type="Proteomes" id="UP000478052"/>
    </source>
</evidence>
<comment type="caution">
    <text evidence="2">The sequence shown here is derived from an EMBL/GenBank/DDBJ whole genome shotgun (WGS) entry which is preliminary data.</text>
</comment>
<dbReference type="EMBL" id="VUJU01004230">
    <property type="protein sequence ID" value="KAF0755112.1"/>
    <property type="molecule type" value="Genomic_DNA"/>
</dbReference>
<keyword evidence="1" id="KW-1133">Transmembrane helix</keyword>
<keyword evidence="1" id="KW-0472">Membrane</keyword>
<reference evidence="2 3" key="1">
    <citation type="submission" date="2019-08" db="EMBL/GenBank/DDBJ databases">
        <title>Whole genome of Aphis craccivora.</title>
        <authorList>
            <person name="Voronova N.V."/>
            <person name="Shulinski R.S."/>
            <person name="Bandarenka Y.V."/>
            <person name="Zhorov D.G."/>
            <person name="Warner D."/>
        </authorList>
    </citation>
    <scope>NUCLEOTIDE SEQUENCE [LARGE SCALE GENOMIC DNA]</scope>
    <source>
        <strain evidence="2">180601</strain>
        <tissue evidence="2">Whole Body</tissue>
    </source>
</reference>
<proteinExistence type="predicted"/>
<keyword evidence="1" id="KW-0812">Transmembrane</keyword>
<dbReference type="AlphaFoldDB" id="A0A6G0YFR0"/>
<sequence>MILVLLYFLLHRLPLLMVIVNHYMDHLHTLNYN</sequence>